<dbReference type="InterPro" id="IPR012675">
    <property type="entry name" value="Beta-grasp_dom_sf"/>
</dbReference>
<dbReference type="Proteomes" id="UP000694570">
    <property type="component" value="Unplaced"/>
</dbReference>
<evidence type="ECO:0000256" key="3">
    <source>
        <dbReference type="ARBA" id="ARBA00022598"/>
    </source>
</evidence>
<evidence type="ECO:0000313" key="13">
    <source>
        <dbReference type="Ensembl" id="ENSSSCP00030034741.1"/>
    </source>
</evidence>
<dbReference type="Ensembl" id="ENSSSCT00030076061.1">
    <property type="protein sequence ID" value="ENSSSCP00030034741.1"/>
    <property type="gene ID" value="ENSSSCG00030054493.1"/>
</dbReference>
<evidence type="ECO:0000256" key="5">
    <source>
        <dbReference type="ARBA" id="ARBA00022741"/>
    </source>
</evidence>
<dbReference type="CDD" id="cd01667">
    <property type="entry name" value="TGS_ThrRS"/>
    <property type="match status" value="1"/>
</dbReference>
<dbReference type="SUPFAM" id="SSF55681">
    <property type="entry name" value="Class II aaRS and biotin synthetases"/>
    <property type="match status" value="1"/>
</dbReference>
<evidence type="ECO:0000256" key="6">
    <source>
        <dbReference type="ARBA" id="ARBA00022833"/>
    </source>
</evidence>
<dbReference type="FunFam" id="3.30.930.10:FF:000002">
    <property type="entry name" value="Threonine--tRNA ligase"/>
    <property type="match status" value="1"/>
</dbReference>
<accession>A0A8D0INK8</accession>
<dbReference type="InterPro" id="IPR002314">
    <property type="entry name" value="aa-tRNA-synt_IIb"/>
</dbReference>
<dbReference type="EC" id="6.1.1.3" evidence="2"/>
<dbReference type="InterPro" id="IPR036621">
    <property type="entry name" value="Anticodon-bd_dom_sf"/>
</dbReference>
<dbReference type="PROSITE" id="PS50862">
    <property type="entry name" value="AA_TRNA_LIGASE_II"/>
    <property type="match status" value="1"/>
</dbReference>
<name>A0A8D0INK8_PIG</name>
<dbReference type="FunFam" id="3.10.20.30:FF:000006">
    <property type="entry name" value="Threonine--tRNA ligase, cytoplasmic"/>
    <property type="match status" value="1"/>
</dbReference>
<keyword evidence="5" id="KW-0547">Nucleotide-binding</keyword>
<dbReference type="InterPro" id="IPR004095">
    <property type="entry name" value="TGS"/>
</dbReference>
<evidence type="ECO:0000256" key="10">
    <source>
        <dbReference type="ARBA" id="ARBA00031900"/>
    </source>
</evidence>
<dbReference type="NCBIfam" id="TIGR00418">
    <property type="entry name" value="thrS"/>
    <property type="match status" value="1"/>
</dbReference>
<keyword evidence="9" id="KW-0030">Aminoacyl-tRNA synthetase</keyword>
<dbReference type="GO" id="GO:0006435">
    <property type="term" value="P:threonyl-tRNA aminoacylation"/>
    <property type="evidence" value="ECO:0007669"/>
    <property type="project" value="InterPro"/>
</dbReference>
<dbReference type="Pfam" id="PF02824">
    <property type="entry name" value="TGS"/>
    <property type="match status" value="1"/>
</dbReference>
<comment type="catalytic activity">
    <reaction evidence="11">
        <text>tRNA(Thr) + L-threonine + ATP = L-threonyl-tRNA(Thr) + AMP + diphosphate + H(+)</text>
        <dbReference type="Rhea" id="RHEA:24624"/>
        <dbReference type="Rhea" id="RHEA-COMP:9670"/>
        <dbReference type="Rhea" id="RHEA-COMP:9704"/>
        <dbReference type="ChEBI" id="CHEBI:15378"/>
        <dbReference type="ChEBI" id="CHEBI:30616"/>
        <dbReference type="ChEBI" id="CHEBI:33019"/>
        <dbReference type="ChEBI" id="CHEBI:57926"/>
        <dbReference type="ChEBI" id="CHEBI:78442"/>
        <dbReference type="ChEBI" id="CHEBI:78534"/>
        <dbReference type="ChEBI" id="CHEBI:456215"/>
        <dbReference type="EC" id="6.1.1.3"/>
    </reaction>
</comment>
<dbReference type="InterPro" id="IPR004154">
    <property type="entry name" value="Anticodon-bd"/>
</dbReference>
<evidence type="ECO:0000256" key="8">
    <source>
        <dbReference type="ARBA" id="ARBA00022917"/>
    </source>
</evidence>
<organism evidence="13 14">
    <name type="scientific">Sus scrofa</name>
    <name type="common">Pig</name>
    <dbReference type="NCBI Taxonomy" id="9823"/>
    <lineage>
        <taxon>Eukaryota</taxon>
        <taxon>Metazoa</taxon>
        <taxon>Chordata</taxon>
        <taxon>Craniata</taxon>
        <taxon>Vertebrata</taxon>
        <taxon>Euteleostomi</taxon>
        <taxon>Mammalia</taxon>
        <taxon>Eutheria</taxon>
        <taxon>Laurasiatheria</taxon>
        <taxon>Artiodactyla</taxon>
        <taxon>Suina</taxon>
        <taxon>Suidae</taxon>
        <taxon>Sus</taxon>
    </lineage>
</organism>
<dbReference type="CDD" id="cd00771">
    <property type="entry name" value="ThrRS_core"/>
    <property type="match status" value="1"/>
</dbReference>
<keyword evidence="6" id="KW-0862">Zinc</keyword>
<dbReference type="CDD" id="cd00860">
    <property type="entry name" value="ThrRS_anticodon"/>
    <property type="match status" value="1"/>
</dbReference>
<reference evidence="13" key="1">
    <citation type="submission" date="2025-08" db="UniProtKB">
        <authorList>
            <consortium name="Ensembl"/>
        </authorList>
    </citation>
    <scope>IDENTIFICATION</scope>
</reference>
<dbReference type="PANTHER" id="PTHR11451">
    <property type="entry name" value="THREONINE-TRNA LIGASE"/>
    <property type="match status" value="1"/>
</dbReference>
<protein>
    <recommendedName>
        <fullName evidence="2">threonine--tRNA ligase</fullName>
        <ecNumber evidence="2">6.1.1.3</ecNumber>
    </recommendedName>
    <alternativeName>
        <fullName evidence="10">Threonyl-tRNA synthetase</fullName>
    </alternativeName>
</protein>
<sequence length="588" mass="66042">MGLYRRWRRLRLPGLQACGLHTAAVPTPPHWLVERLGFFEELWTAQVKKLASMAQKEHRAIKVSLPGGRKVDAVAWNTTPYQLAQQISSKLADTAVAAVVNGEPYDLERPLEKDSDLRFLTFDSAEGKAVFWHSSTHVLGAAAEQFLGAVLCQGPSTECGFYHDFFLGKERTVRGSELPVLEQICQELAAAAQPFRRLEASRDQLRQLFKAEYTRRGFLEVKTPTLFSTKLWELSGHWEHYREDMFALQPSGTDGPASSQSDHSTSHPTDTLALKPMNCPAHCLMFAHRPRSWRELPLRLADFGALHRAEASGSLGGLTRLRCFQQDDAHIFCAPDQLEAEIRGCLDFLRSVYTVLGFSFRLALSTRPSGFLGEPCLWDQAEQVLQQALEEFGEPWDLNPGDGAFYGPKIDVHVRDALGRPHQCGTIQLDFQLPLRFDLQYKGQAGALERPVLIHRAVLGSVERMLGVLAESCGGKWPLWLSPFQVVVIPVGSEQEEYAREAQQSLRAAGLVGDLDADSGLTLSRRVRRAQLAHYNFQFVVGQKEQSKRTVNIRTRDNHRLGERDLAEAVQRLLELQNTRVPNAEEIF</sequence>
<evidence type="ECO:0000256" key="11">
    <source>
        <dbReference type="ARBA" id="ARBA00049515"/>
    </source>
</evidence>
<dbReference type="AlphaFoldDB" id="A0A8D0INK8"/>
<dbReference type="GO" id="GO:0005737">
    <property type="term" value="C:cytoplasm"/>
    <property type="evidence" value="ECO:0007669"/>
    <property type="project" value="InterPro"/>
</dbReference>
<dbReference type="Gene3D" id="3.10.20.30">
    <property type="match status" value="1"/>
</dbReference>
<evidence type="ECO:0000256" key="9">
    <source>
        <dbReference type="ARBA" id="ARBA00023146"/>
    </source>
</evidence>
<dbReference type="Gene3D" id="3.30.930.10">
    <property type="entry name" value="Bira Bifunctional Protein, Domain 2"/>
    <property type="match status" value="1"/>
</dbReference>
<evidence type="ECO:0000256" key="4">
    <source>
        <dbReference type="ARBA" id="ARBA00022723"/>
    </source>
</evidence>
<keyword evidence="8" id="KW-0648">Protein biosynthesis</keyword>
<dbReference type="InterPro" id="IPR033728">
    <property type="entry name" value="ThrRS_core"/>
</dbReference>
<evidence type="ECO:0000256" key="7">
    <source>
        <dbReference type="ARBA" id="ARBA00022840"/>
    </source>
</evidence>
<keyword evidence="4" id="KW-0479">Metal-binding</keyword>
<dbReference type="PANTHER" id="PTHR11451:SF27">
    <property type="entry name" value="THREONINE--TRNA LIGASE, MITOCHONDRIAL"/>
    <property type="match status" value="1"/>
</dbReference>
<dbReference type="SUPFAM" id="SSF52954">
    <property type="entry name" value="Class II aaRS ABD-related"/>
    <property type="match status" value="1"/>
</dbReference>
<feature type="compositionally biased region" description="Polar residues" evidence="12">
    <location>
        <begin position="250"/>
        <end position="269"/>
    </location>
</feature>
<feature type="region of interest" description="Disordered" evidence="12">
    <location>
        <begin position="249"/>
        <end position="271"/>
    </location>
</feature>
<dbReference type="InterPro" id="IPR047246">
    <property type="entry name" value="ThrRS_anticodon"/>
</dbReference>
<dbReference type="PRINTS" id="PR01047">
    <property type="entry name" value="TRNASYNTHTHR"/>
</dbReference>
<dbReference type="InterPro" id="IPR045864">
    <property type="entry name" value="aa-tRNA-synth_II/BPL/LPL"/>
</dbReference>
<dbReference type="InterPro" id="IPR018163">
    <property type="entry name" value="Thr/Ala-tRNA-synth_IIc_edit"/>
</dbReference>
<dbReference type="Pfam" id="PF00587">
    <property type="entry name" value="tRNA-synt_2b"/>
    <property type="match status" value="1"/>
</dbReference>
<dbReference type="Gene3D" id="3.40.50.800">
    <property type="entry name" value="Anticodon-binding domain"/>
    <property type="match status" value="1"/>
</dbReference>
<dbReference type="InterPro" id="IPR006195">
    <property type="entry name" value="aa-tRNA-synth_II"/>
</dbReference>
<evidence type="ECO:0000256" key="12">
    <source>
        <dbReference type="SAM" id="MobiDB-lite"/>
    </source>
</evidence>
<dbReference type="FunFam" id="3.40.50.800:FF:000003">
    <property type="entry name" value="Threonine--tRNA ligase 2, cytoplasmic"/>
    <property type="match status" value="1"/>
</dbReference>
<keyword evidence="3" id="KW-0436">Ligase</keyword>
<keyword evidence="7" id="KW-0067">ATP-binding</keyword>
<dbReference type="GO" id="GO:0005524">
    <property type="term" value="F:ATP binding"/>
    <property type="evidence" value="ECO:0007669"/>
    <property type="project" value="UniProtKB-KW"/>
</dbReference>
<dbReference type="InterPro" id="IPR012676">
    <property type="entry name" value="TGS-like"/>
</dbReference>
<dbReference type="SUPFAM" id="SSF81271">
    <property type="entry name" value="TGS-like"/>
    <property type="match status" value="1"/>
</dbReference>
<dbReference type="PROSITE" id="PS51880">
    <property type="entry name" value="TGS"/>
    <property type="match status" value="1"/>
</dbReference>
<evidence type="ECO:0000256" key="1">
    <source>
        <dbReference type="ARBA" id="ARBA00008226"/>
    </source>
</evidence>
<dbReference type="Pfam" id="PF03129">
    <property type="entry name" value="HGTP_anticodon"/>
    <property type="match status" value="1"/>
</dbReference>
<dbReference type="GO" id="GO:0046872">
    <property type="term" value="F:metal ion binding"/>
    <property type="evidence" value="ECO:0007669"/>
    <property type="project" value="UniProtKB-KW"/>
</dbReference>
<evidence type="ECO:0000256" key="2">
    <source>
        <dbReference type="ARBA" id="ARBA00013163"/>
    </source>
</evidence>
<evidence type="ECO:0000313" key="14">
    <source>
        <dbReference type="Proteomes" id="UP000694570"/>
    </source>
</evidence>
<comment type="similarity">
    <text evidence="1">Belongs to the class-II aminoacyl-tRNA synthetase family.</text>
</comment>
<dbReference type="GO" id="GO:0004829">
    <property type="term" value="F:threonine-tRNA ligase activity"/>
    <property type="evidence" value="ECO:0007669"/>
    <property type="project" value="UniProtKB-EC"/>
</dbReference>
<dbReference type="SUPFAM" id="SSF55186">
    <property type="entry name" value="ThrRS/AlaRS common domain"/>
    <property type="match status" value="1"/>
</dbReference>
<proteinExistence type="inferred from homology"/>
<dbReference type="InterPro" id="IPR002320">
    <property type="entry name" value="Thr-tRNA-ligase_IIa"/>
</dbReference>